<dbReference type="NCBIfam" id="TIGR01788">
    <property type="entry name" value="Glu-decarb-GAD"/>
    <property type="match status" value="1"/>
</dbReference>
<evidence type="ECO:0000256" key="1">
    <source>
        <dbReference type="ARBA" id="ARBA00001933"/>
    </source>
</evidence>
<comment type="similarity">
    <text evidence="2 7">Belongs to the group II decarboxylase family.</text>
</comment>
<organism evidence="10 11">
    <name type="scientific">Streptomyces axinellae</name>
    <dbReference type="NCBI Taxonomy" id="552788"/>
    <lineage>
        <taxon>Bacteria</taxon>
        <taxon>Bacillati</taxon>
        <taxon>Actinomycetota</taxon>
        <taxon>Actinomycetes</taxon>
        <taxon>Kitasatosporales</taxon>
        <taxon>Streptomycetaceae</taxon>
        <taxon>Streptomyces</taxon>
    </lineage>
</organism>
<evidence type="ECO:0000256" key="5">
    <source>
        <dbReference type="ARBA" id="ARBA00023239"/>
    </source>
</evidence>
<reference evidence="11" key="1">
    <citation type="journal article" date="2019" name="Int. J. Syst. Evol. Microbiol.">
        <title>The Global Catalogue of Microorganisms (GCM) 10K type strain sequencing project: providing services to taxonomists for standard genome sequencing and annotation.</title>
        <authorList>
            <consortium name="The Broad Institute Genomics Platform"/>
            <consortium name="The Broad Institute Genome Sequencing Center for Infectious Disease"/>
            <person name="Wu L."/>
            <person name="Ma J."/>
        </authorList>
    </citation>
    <scope>NUCLEOTIDE SEQUENCE [LARGE SCALE GENOMIC DNA]</scope>
    <source>
        <strain evidence="11">JCM 16373</strain>
    </source>
</reference>
<feature type="region of interest" description="Disordered" evidence="9">
    <location>
        <begin position="1"/>
        <end position="25"/>
    </location>
</feature>
<comment type="catalytic activity">
    <reaction evidence="6 8">
        <text>L-glutamate + H(+) = 4-aminobutanoate + CO2</text>
        <dbReference type="Rhea" id="RHEA:17785"/>
        <dbReference type="ChEBI" id="CHEBI:15378"/>
        <dbReference type="ChEBI" id="CHEBI:16526"/>
        <dbReference type="ChEBI" id="CHEBI:29985"/>
        <dbReference type="ChEBI" id="CHEBI:59888"/>
        <dbReference type="EC" id="4.1.1.15"/>
    </reaction>
</comment>
<dbReference type="PANTHER" id="PTHR43321">
    <property type="entry name" value="GLUTAMATE DECARBOXYLASE"/>
    <property type="match status" value="1"/>
</dbReference>
<evidence type="ECO:0000256" key="2">
    <source>
        <dbReference type="ARBA" id="ARBA00009533"/>
    </source>
</evidence>
<accession>A0ABP6DDS7</accession>
<dbReference type="Gene3D" id="3.40.640.10">
    <property type="entry name" value="Type I PLP-dependent aspartate aminotransferase-like (Major domain)"/>
    <property type="match status" value="1"/>
</dbReference>
<dbReference type="EMBL" id="BAAARJ010000034">
    <property type="protein sequence ID" value="GAA2639086.1"/>
    <property type="molecule type" value="Genomic_DNA"/>
</dbReference>
<dbReference type="InterPro" id="IPR015424">
    <property type="entry name" value="PyrdxlP-dep_Trfase"/>
</dbReference>
<dbReference type="PANTHER" id="PTHR43321:SF3">
    <property type="entry name" value="GLUTAMATE DECARBOXYLASE"/>
    <property type="match status" value="1"/>
</dbReference>
<dbReference type="EC" id="4.1.1.15" evidence="3 8"/>
<feature type="compositionally biased region" description="Pro residues" evidence="9">
    <location>
        <begin position="9"/>
        <end position="25"/>
    </location>
</feature>
<evidence type="ECO:0000256" key="7">
    <source>
        <dbReference type="RuleBase" id="RU000382"/>
    </source>
</evidence>
<keyword evidence="11" id="KW-1185">Reference proteome</keyword>
<evidence type="ECO:0000313" key="10">
    <source>
        <dbReference type="EMBL" id="GAA2639086.1"/>
    </source>
</evidence>
<evidence type="ECO:0000256" key="6">
    <source>
        <dbReference type="ARBA" id="ARBA00048868"/>
    </source>
</evidence>
<evidence type="ECO:0000256" key="3">
    <source>
        <dbReference type="ARBA" id="ARBA00012421"/>
    </source>
</evidence>
<dbReference type="SUPFAM" id="SSF53383">
    <property type="entry name" value="PLP-dependent transferases"/>
    <property type="match status" value="1"/>
</dbReference>
<dbReference type="InterPro" id="IPR015421">
    <property type="entry name" value="PyrdxlP-dep_Trfase_major"/>
</dbReference>
<gene>
    <name evidence="10" type="ORF">GCM10009863_65030</name>
</gene>
<evidence type="ECO:0000313" key="11">
    <source>
        <dbReference type="Proteomes" id="UP001501447"/>
    </source>
</evidence>
<evidence type="ECO:0000256" key="8">
    <source>
        <dbReference type="RuleBase" id="RU361171"/>
    </source>
</evidence>
<dbReference type="Gene3D" id="4.10.280.50">
    <property type="match status" value="1"/>
</dbReference>
<evidence type="ECO:0000256" key="9">
    <source>
        <dbReference type="SAM" id="MobiDB-lite"/>
    </source>
</evidence>
<dbReference type="Pfam" id="PF00282">
    <property type="entry name" value="Pyridoxal_deC"/>
    <property type="match status" value="1"/>
</dbReference>
<proteinExistence type="inferred from homology"/>
<comment type="cofactor">
    <cofactor evidence="1 7">
        <name>pyridoxal 5'-phosphate</name>
        <dbReference type="ChEBI" id="CHEBI:597326"/>
    </cofactor>
</comment>
<comment type="caution">
    <text evidence="10">The sequence shown here is derived from an EMBL/GenBank/DDBJ whole genome shotgun (WGS) entry which is preliminary data.</text>
</comment>
<keyword evidence="4 7" id="KW-0663">Pyridoxal phosphate</keyword>
<dbReference type="InterPro" id="IPR002129">
    <property type="entry name" value="PyrdxlP-dep_de-COase"/>
</dbReference>
<sequence>MSYTSAPDQPHPLPARPTPPWPSVPPADVCFPSEEGEPRAVYEAIRDELLLDGRARLNLATFGTTWMEDEARALMAETADKNLVDTQEYPQVADMEARCVRMLADLWHAPDPARATGCSTTGSSEAAMLAGLALKRRWQQRRRAAGQDTARPNLVAGANVQVCWKKFCAYFDVEPRLVPLAPGRLHLTPDMLGQYCDADTIGVIGILGSTFDGSYEPVSGLCLALDGIQHATGHDIPVHVDGASGGLIAPFLDPDLLWDFQLARVASINTSGHKYGQVFPGLGWALWRDADALPSELIHQVDYLGGEMSTFSLTFTRPASHIAAQYYTFHRYGHEGMRRLHLASRNTARTLADGIAGLGLFELLTDGSELPAFAFRLTDEARAGGLHERGIALAMRARGWQLPSYPLPAGLSDTWALRVVVRTGFTPRLASIFLDDLRHAARDLAFSTVLGQGKGRVPAALEPRAVTAV</sequence>
<dbReference type="InterPro" id="IPR010107">
    <property type="entry name" value="Glutamate_decarboxylase"/>
</dbReference>
<dbReference type="Proteomes" id="UP001501447">
    <property type="component" value="Unassembled WGS sequence"/>
</dbReference>
<keyword evidence="8" id="KW-0210">Decarboxylase</keyword>
<evidence type="ECO:0000256" key="4">
    <source>
        <dbReference type="ARBA" id="ARBA00022898"/>
    </source>
</evidence>
<dbReference type="Gene3D" id="3.90.1150.160">
    <property type="match status" value="1"/>
</dbReference>
<protein>
    <recommendedName>
        <fullName evidence="3 8">Glutamate decarboxylase</fullName>
        <ecNumber evidence="3 8">4.1.1.15</ecNumber>
    </recommendedName>
</protein>
<keyword evidence="5 7" id="KW-0456">Lyase</keyword>
<dbReference type="RefSeq" id="WP_344570664.1">
    <property type="nucleotide sequence ID" value="NZ_BAAARJ010000034.1"/>
</dbReference>
<name>A0ABP6DDS7_9ACTN</name>